<keyword evidence="3" id="KW-1185">Reference proteome</keyword>
<feature type="non-terminal residue" evidence="2">
    <location>
        <position position="55"/>
    </location>
</feature>
<dbReference type="Proteomes" id="UP000054560">
    <property type="component" value="Unassembled WGS sequence"/>
</dbReference>
<name>A0A0L0F5L0_9EUKA</name>
<evidence type="ECO:0000256" key="1">
    <source>
        <dbReference type="SAM" id="MobiDB-lite"/>
    </source>
</evidence>
<dbReference type="EMBL" id="KQ247730">
    <property type="protein sequence ID" value="KNC72002.1"/>
    <property type="molecule type" value="Genomic_DNA"/>
</dbReference>
<evidence type="ECO:0000313" key="3">
    <source>
        <dbReference type="Proteomes" id="UP000054560"/>
    </source>
</evidence>
<protein>
    <submittedName>
        <fullName evidence="2">Uncharacterized protein</fullName>
    </submittedName>
</protein>
<feature type="region of interest" description="Disordered" evidence="1">
    <location>
        <begin position="15"/>
        <end position="55"/>
    </location>
</feature>
<dbReference type="GeneID" id="25915954"/>
<feature type="compositionally biased region" description="Basic and acidic residues" evidence="1">
    <location>
        <begin position="17"/>
        <end position="33"/>
    </location>
</feature>
<proteinExistence type="predicted"/>
<accession>A0A0L0F5L0</accession>
<evidence type="ECO:0000313" key="2">
    <source>
        <dbReference type="EMBL" id="KNC72002.1"/>
    </source>
</evidence>
<sequence length="55" mass="6490">MALATLIRRHIPVCPVPKKDSEAQRSNPHEHLEHHKSHYGKFQYPEHLLGIEQER</sequence>
<gene>
    <name evidence="2" type="ORF">SARC_15450</name>
</gene>
<dbReference type="AlphaFoldDB" id="A0A0L0F5L0"/>
<dbReference type="RefSeq" id="XP_014145904.1">
    <property type="nucleotide sequence ID" value="XM_014290429.1"/>
</dbReference>
<reference evidence="2 3" key="1">
    <citation type="submission" date="2011-02" db="EMBL/GenBank/DDBJ databases">
        <title>The Genome Sequence of Sphaeroforma arctica JP610.</title>
        <authorList>
            <consortium name="The Broad Institute Genome Sequencing Platform"/>
            <person name="Russ C."/>
            <person name="Cuomo C."/>
            <person name="Young S.K."/>
            <person name="Zeng Q."/>
            <person name="Gargeya S."/>
            <person name="Alvarado L."/>
            <person name="Berlin A."/>
            <person name="Chapman S.B."/>
            <person name="Chen Z."/>
            <person name="Freedman E."/>
            <person name="Gellesch M."/>
            <person name="Goldberg J."/>
            <person name="Griggs A."/>
            <person name="Gujja S."/>
            <person name="Heilman E."/>
            <person name="Heiman D."/>
            <person name="Howarth C."/>
            <person name="Mehta T."/>
            <person name="Neiman D."/>
            <person name="Pearson M."/>
            <person name="Roberts A."/>
            <person name="Saif S."/>
            <person name="Shea T."/>
            <person name="Shenoy N."/>
            <person name="Sisk P."/>
            <person name="Stolte C."/>
            <person name="Sykes S."/>
            <person name="White J."/>
            <person name="Yandava C."/>
            <person name="Burger G."/>
            <person name="Gray M.W."/>
            <person name="Holland P.W.H."/>
            <person name="King N."/>
            <person name="Lang F.B.F."/>
            <person name="Roger A.J."/>
            <person name="Ruiz-Trillo I."/>
            <person name="Haas B."/>
            <person name="Nusbaum C."/>
            <person name="Birren B."/>
        </authorList>
    </citation>
    <scope>NUCLEOTIDE SEQUENCE [LARGE SCALE GENOMIC DNA]</scope>
    <source>
        <strain evidence="2 3">JP610</strain>
    </source>
</reference>
<organism evidence="2 3">
    <name type="scientific">Sphaeroforma arctica JP610</name>
    <dbReference type="NCBI Taxonomy" id="667725"/>
    <lineage>
        <taxon>Eukaryota</taxon>
        <taxon>Ichthyosporea</taxon>
        <taxon>Ichthyophonida</taxon>
        <taxon>Sphaeroforma</taxon>
    </lineage>
</organism>